<organism evidence="1">
    <name type="scientific">Myoviridae sp. ctvxP16</name>
    <dbReference type="NCBI Taxonomy" id="2825205"/>
    <lineage>
        <taxon>Viruses</taxon>
        <taxon>Duplodnaviria</taxon>
        <taxon>Heunggongvirae</taxon>
        <taxon>Uroviricota</taxon>
        <taxon>Caudoviricetes</taxon>
    </lineage>
</organism>
<evidence type="ECO:0000313" key="1">
    <source>
        <dbReference type="EMBL" id="DAF97933.1"/>
    </source>
</evidence>
<dbReference type="EMBL" id="BK016138">
    <property type="protein sequence ID" value="DAF97933.1"/>
    <property type="molecule type" value="Genomic_DNA"/>
</dbReference>
<proteinExistence type="predicted"/>
<sequence length="44" mass="5179">MPLYIYKWDDVSIFRQKCVKNSSPVVQKINVGVVDPPPYNKLWL</sequence>
<reference evidence="1" key="1">
    <citation type="journal article" date="2021" name="Proc. Natl. Acad. Sci. U.S.A.">
        <title>A Catalog of Tens of Thousands of Viruses from Human Metagenomes Reveals Hidden Associations with Chronic Diseases.</title>
        <authorList>
            <person name="Tisza M.J."/>
            <person name="Buck C.B."/>
        </authorList>
    </citation>
    <scope>NUCLEOTIDE SEQUENCE</scope>
    <source>
        <strain evidence="1">CtvxP16</strain>
    </source>
</reference>
<accession>A0A8S5UTZ4</accession>
<name>A0A8S5UTZ4_9CAUD</name>
<protein>
    <submittedName>
        <fullName evidence="1">Uncharacterized protein</fullName>
    </submittedName>
</protein>